<organism evidence="2 3">
    <name type="scientific">Acinetobacter phage vB_AbaM_ME3</name>
    <dbReference type="NCBI Taxonomy" id="1837876"/>
    <lineage>
        <taxon>Viruses</taxon>
        <taxon>Duplodnaviria</taxon>
        <taxon>Heunggongvirae</taxon>
        <taxon>Uroviricota</taxon>
        <taxon>Caudoviricetes</taxon>
        <taxon>Metrivirus</taxon>
        <taxon>Metrivirus ME3</taxon>
    </lineage>
</organism>
<protein>
    <submittedName>
        <fullName evidence="2">T5orf172 domain-containing protein</fullName>
    </submittedName>
</protein>
<sequence length="108" mass="12821">MYTLYFLMFEKYPELTKIGITKNLDKRVKQLSRIHGKVISGGWWVYAKRKEVSIIEKRLHTLLNKFRVKVEGNGGSEFFDSYKSFPPNFNLYTYINFYTVIESGSIYE</sequence>
<dbReference type="Pfam" id="PF10544">
    <property type="entry name" value="T5orf172"/>
    <property type="match status" value="1"/>
</dbReference>
<proteinExistence type="predicted"/>
<feature type="domain" description="Bacteriophage T5 Orf172 DNA-binding" evidence="1">
    <location>
        <begin position="4"/>
        <end position="80"/>
    </location>
</feature>
<keyword evidence="3" id="KW-1185">Reference proteome</keyword>
<dbReference type="EMBL" id="KU935715">
    <property type="protein sequence ID" value="AND75366.1"/>
    <property type="molecule type" value="Genomic_DNA"/>
</dbReference>
<gene>
    <name evidence="2" type="ORF">ME3_205</name>
</gene>
<accession>A0A172Q0I6</accession>
<evidence type="ECO:0000313" key="2">
    <source>
        <dbReference type="EMBL" id="AND75366.1"/>
    </source>
</evidence>
<reference evidence="3" key="1">
    <citation type="submission" date="2016-03" db="EMBL/GenBank/DDBJ databases">
        <title>Characterization of Acinetobacter baumannii phage vB_AbaM_ME3.</title>
        <authorList>
            <person name="Buttimer C.T.H."/>
            <person name="Elbreki M."/>
            <person name="Coffey A."/>
        </authorList>
    </citation>
    <scope>NUCLEOTIDE SEQUENCE [LARGE SCALE GENOMIC DNA]</scope>
</reference>
<evidence type="ECO:0000259" key="1">
    <source>
        <dbReference type="Pfam" id="PF10544"/>
    </source>
</evidence>
<evidence type="ECO:0000313" key="3">
    <source>
        <dbReference type="Proteomes" id="UP000225947"/>
    </source>
</evidence>
<name>A0A172Q0I6_9CAUD</name>
<dbReference type="Proteomes" id="UP000225947">
    <property type="component" value="Segment"/>
</dbReference>
<dbReference type="InterPro" id="IPR018306">
    <property type="entry name" value="Phage_T5_Orf172_DNA-bd"/>
</dbReference>